<keyword evidence="3" id="KW-1185">Reference proteome</keyword>
<dbReference type="HOGENOM" id="CLU_012253_0_0_5"/>
<evidence type="ECO:0000313" key="2">
    <source>
        <dbReference type="EMBL" id="AJY48169.1"/>
    </source>
</evidence>
<evidence type="ECO:0000313" key="3">
    <source>
        <dbReference type="Proteomes" id="UP000032611"/>
    </source>
</evidence>
<dbReference type="Gene3D" id="2.120.10.30">
    <property type="entry name" value="TolB, C-terminal domain"/>
    <property type="match status" value="1"/>
</dbReference>
<dbReference type="SUPFAM" id="SSF50952">
    <property type="entry name" value="Soluble quinoprotein glucose dehydrogenase"/>
    <property type="match status" value="1"/>
</dbReference>
<dbReference type="Pfam" id="PF07995">
    <property type="entry name" value="GSDH"/>
    <property type="match status" value="1"/>
</dbReference>
<dbReference type="KEGG" id="mey:TM49_12210"/>
<feature type="domain" description="Glucose/Sorbosone dehydrogenase" evidence="1">
    <location>
        <begin position="19"/>
        <end position="306"/>
    </location>
</feature>
<dbReference type="PANTHER" id="PTHR19328:SF13">
    <property type="entry name" value="HIPL1 PROTEIN"/>
    <property type="match status" value="1"/>
</dbReference>
<dbReference type="InterPro" id="IPR011041">
    <property type="entry name" value="Quinoprot_gluc/sorb_DH_b-prop"/>
</dbReference>
<organism evidence="2 3">
    <name type="scientific">Martelella endophytica</name>
    <dbReference type="NCBI Taxonomy" id="1486262"/>
    <lineage>
        <taxon>Bacteria</taxon>
        <taxon>Pseudomonadati</taxon>
        <taxon>Pseudomonadota</taxon>
        <taxon>Alphaproteobacteria</taxon>
        <taxon>Hyphomicrobiales</taxon>
        <taxon>Aurantimonadaceae</taxon>
        <taxon>Martelella</taxon>
    </lineage>
</organism>
<dbReference type="InterPro" id="IPR012938">
    <property type="entry name" value="Glc/Sorbosone_DH"/>
</dbReference>
<proteinExistence type="predicted"/>
<gene>
    <name evidence="2" type="ORF">TM49_12210</name>
</gene>
<dbReference type="EMBL" id="CP010803">
    <property type="protein sequence ID" value="AJY48169.1"/>
    <property type="molecule type" value="Genomic_DNA"/>
</dbReference>
<dbReference type="Proteomes" id="UP000032611">
    <property type="component" value="Chromosome"/>
</dbReference>
<dbReference type="STRING" id="1486262.TM49_12210"/>
<dbReference type="InterPro" id="IPR011042">
    <property type="entry name" value="6-blade_b-propeller_TolB-like"/>
</dbReference>
<evidence type="ECO:0000259" key="1">
    <source>
        <dbReference type="Pfam" id="PF07995"/>
    </source>
</evidence>
<dbReference type="PANTHER" id="PTHR19328">
    <property type="entry name" value="HEDGEHOG-INTERACTING PROTEIN"/>
    <property type="match status" value="1"/>
</dbReference>
<accession>A0A0D5LV63</accession>
<sequence length="323" mass="34891">MAALLPATVFASEPVLDGLDYPWDVEAHGEVLYITEKAGTIGILQDGTFSRLPVTTSEPILNDRGGGLLGLALHPDFSATGRVVLYQHYGTADNRMNRVIEARLDGDRLHETRVLIDGIPGHPLYNGGRVAFGPDGMLYITTGWTENHQRPQDMQSLAGKILRIAPDGAIPNDNPFPGSPIYSLGHRNPQGLAWDSDGQLFAAEHGQSGHDEINRIVPGGNYGWPLIEGDETEEGMLAPFVHSGNGTWAPSGLVWDGNRLLVAGLQAQSVLSVDGDGTVEEAFPVNERMRDITVTGDGIFAITTNRSPRRDGVSDDRLIRLTD</sequence>
<dbReference type="AlphaFoldDB" id="A0A0D5LV63"/>
<dbReference type="PATRIC" id="fig|1486262.3.peg.2527"/>
<name>A0A0D5LV63_MAREN</name>
<protein>
    <submittedName>
        <fullName evidence="2">Dehydrogenase</fullName>
    </submittedName>
</protein>
<reference evidence="2 3" key="1">
    <citation type="journal article" date="2015" name="Genome Announc.">
        <title>Complete genome sequence of Martelella endophytica YC6887, which has antifungal activity associated with a halophyte.</title>
        <authorList>
            <person name="Khan A."/>
            <person name="Khan H."/>
            <person name="Chung E.J."/>
            <person name="Hossain M.T."/>
            <person name="Chung Y.R."/>
        </authorList>
    </citation>
    <scope>NUCLEOTIDE SEQUENCE [LARGE SCALE GENOMIC DNA]</scope>
    <source>
        <strain evidence="2">YC6887</strain>
    </source>
</reference>